<evidence type="ECO:0000313" key="3">
    <source>
        <dbReference type="EMBL" id="MBK5175106.1"/>
    </source>
</evidence>
<dbReference type="RefSeq" id="WP_228397089.1">
    <property type="nucleotide sequence ID" value="NZ_JADRCP010000001.1"/>
</dbReference>
<organism evidence="3 4">
    <name type="scientific">Limnobaculum xujianqingii</name>
    <dbReference type="NCBI Taxonomy" id="2738837"/>
    <lineage>
        <taxon>Bacteria</taxon>
        <taxon>Pseudomonadati</taxon>
        <taxon>Pseudomonadota</taxon>
        <taxon>Gammaproteobacteria</taxon>
        <taxon>Enterobacterales</taxon>
        <taxon>Budviciaceae</taxon>
        <taxon>Limnobaculum</taxon>
    </lineage>
</organism>
<dbReference type="InterPro" id="IPR013766">
    <property type="entry name" value="Thioredoxin_domain"/>
</dbReference>
<proteinExistence type="predicted"/>
<evidence type="ECO:0000313" key="2">
    <source>
        <dbReference type="EMBL" id="MBK5071797.1"/>
    </source>
</evidence>
<dbReference type="EMBL" id="JADRCP010000001">
    <property type="protein sequence ID" value="MBK5175106.1"/>
    <property type="molecule type" value="Genomic_DNA"/>
</dbReference>
<keyword evidence="5" id="KW-1185">Reference proteome</keyword>
<sequence length="130" mass="14923">MLNLPDKHETNIQKQLFEGKRLIAGLCASWCENCESWQIVFSSLSDKYPDYCFVWLDIEDHPDMVAEVDLDILPVLLVQDRDNILFLGPVRPDREVAERIIQSTSSTMQVFEPGIRDFLIEGCSFANESI</sequence>
<dbReference type="Gene3D" id="3.40.30.10">
    <property type="entry name" value="Glutaredoxin"/>
    <property type="match status" value="1"/>
</dbReference>
<evidence type="ECO:0000313" key="4">
    <source>
        <dbReference type="Proteomes" id="UP000807542"/>
    </source>
</evidence>
<dbReference type="EMBL" id="JADRCQ010000001">
    <property type="protein sequence ID" value="MBK5071797.1"/>
    <property type="molecule type" value="Genomic_DNA"/>
</dbReference>
<gene>
    <name evidence="3" type="ORF">I2492_02040</name>
    <name evidence="2" type="ORF">I2493_02040</name>
</gene>
<dbReference type="AlphaFoldDB" id="A0A9D7AFH7"/>
<comment type="caution">
    <text evidence="3">The sequence shown here is derived from an EMBL/GenBank/DDBJ whole genome shotgun (WGS) entry which is preliminary data.</text>
</comment>
<dbReference type="InterPro" id="IPR036249">
    <property type="entry name" value="Thioredoxin-like_sf"/>
</dbReference>
<reference evidence="3 5" key="1">
    <citation type="submission" date="2020-11" db="EMBL/GenBank/DDBJ databases">
        <title>Insectihabitans protaetiae gen. nov. sp. nov. and Insectihabitans allomyrinae sp. nov., isolated from larvae of Protaetia brevitarsis seulensis and Allomyrina dichotoma, respectively.</title>
        <authorList>
            <person name="Lee S.D."/>
            <person name="Byeon Y.-S."/>
            <person name="Kim S.-M."/>
            <person name="Yang H.L."/>
            <person name="Kim I.S."/>
        </authorList>
    </citation>
    <scope>NUCLEOTIDE SEQUENCE</scope>
    <source>
        <strain evidence="3">CWB-B4</strain>
        <strain evidence="2 5">CWB-B43</strain>
    </source>
</reference>
<accession>A0A9D7AFH7</accession>
<dbReference type="SUPFAM" id="SSF52833">
    <property type="entry name" value="Thioredoxin-like"/>
    <property type="match status" value="1"/>
</dbReference>
<evidence type="ECO:0000259" key="1">
    <source>
        <dbReference type="Pfam" id="PF00085"/>
    </source>
</evidence>
<dbReference type="Proteomes" id="UP001296969">
    <property type="component" value="Unassembled WGS sequence"/>
</dbReference>
<name>A0A9D7AFH7_9GAMM</name>
<evidence type="ECO:0000313" key="5">
    <source>
        <dbReference type="Proteomes" id="UP001296969"/>
    </source>
</evidence>
<feature type="domain" description="Thioredoxin" evidence="1">
    <location>
        <begin position="9"/>
        <end position="80"/>
    </location>
</feature>
<dbReference type="Proteomes" id="UP000807542">
    <property type="component" value="Unassembled WGS sequence"/>
</dbReference>
<dbReference type="Pfam" id="PF00085">
    <property type="entry name" value="Thioredoxin"/>
    <property type="match status" value="1"/>
</dbReference>
<protein>
    <submittedName>
        <fullName evidence="3">Thioredoxin</fullName>
    </submittedName>
</protein>